<dbReference type="EMBL" id="NOZP01000019">
    <property type="protein sequence ID" value="OYD17124.1"/>
    <property type="molecule type" value="Genomic_DNA"/>
</dbReference>
<evidence type="ECO:0000256" key="4">
    <source>
        <dbReference type="ARBA" id="ARBA00022801"/>
    </source>
</evidence>
<dbReference type="PANTHER" id="PTHR11705">
    <property type="entry name" value="PROTEASE FAMILY M14 CARBOXYPEPTIDASE A,B"/>
    <property type="match status" value="1"/>
</dbReference>
<keyword evidence="4" id="KW-0378">Hydrolase</keyword>
<dbReference type="GO" id="GO:0005615">
    <property type="term" value="C:extracellular space"/>
    <property type="evidence" value="ECO:0007669"/>
    <property type="project" value="TreeGrafter"/>
</dbReference>
<keyword evidence="8" id="KW-0732">Signal</keyword>
<evidence type="ECO:0000256" key="1">
    <source>
        <dbReference type="ARBA" id="ARBA00001947"/>
    </source>
</evidence>
<comment type="cofactor">
    <cofactor evidence="1">
        <name>Zn(2+)</name>
        <dbReference type="ChEBI" id="CHEBI:29105"/>
    </cofactor>
</comment>
<dbReference type="GO" id="GO:0006508">
    <property type="term" value="P:proteolysis"/>
    <property type="evidence" value="ECO:0007669"/>
    <property type="project" value="UniProtKB-KW"/>
</dbReference>
<name>A0A235BY23_UNCW3</name>
<proteinExistence type="inferred from homology"/>
<dbReference type="AlphaFoldDB" id="A0A235BY23"/>
<keyword evidence="6" id="KW-0482">Metalloprotease</keyword>
<comment type="caution">
    <text evidence="10">The sequence shown here is derived from an EMBL/GenBank/DDBJ whole genome shotgun (WGS) entry which is preliminary data.</text>
</comment>
<dbReference type="SUPFAM" id="SSF53187">
    <property type="entry name" value="Zn-dependent exopeptidases"/>
    <property type="match status" value="1"/>
</dbReference>
<sequence>MKLVLKSAVLVMLAISITQAGQMIVRVQAKDYWQLYDHIPFKGTSIDIAGVVPGESYDLVLDRADLPVVEACGLEMDVIVSDLEKVREKAWAEGQYHSYDQLVTIMRNLAVTYPSICVLDSFGTTYEGRWVIGLKISDNPTIDEDEPELLWIGLHHSREWAAAEVPRYIADTLITNYATNSTFQDFIDNHELWIFPVINPDGYTYDYPNQRNWRKDRQPFGGII</sequence>
<comment type="similarity">
    <text evidence="2 7">Belongs to the peptidase M14 family.</text>
</comment>
<dbReference type="Proteomes" id="UP000215559">
    <property type="component" value="Unassembled WGS sequence"/>
</dbReference>
<evidence type="ECO:0000256" key="5">
    <source>
        <dbReference type="ARBA" id="ARBA00022833"/>
    </source>
</evidence>
<evidence type="ECO:0000256" key="3">
    <source>
        <dbReference type="ARBA" id="ARBA00022670"/>
    </source>
</evidence>
<evidence type="ECO:0000256" key="2">
    <source>
        <dbReference type="ARBA" id="ARBA00005988"/>
    </source>
</evidence>
<evidence type="ECO:0000313" key="10">
    <source>
        <dbReference type="EMBL" id="OYD17124.1"/>
    </source>
</evidence>
<evidence type="ECO:0000313" key="11">
    <source>
        <dbReference type="Proteomes" id="UP000215559"/>
    </source>
</evidence>
<evidence type="ECO:0000259" key="9">
    <source>
        <dbReference type="PROSITE" id="PS52035"/>
    </source>
</evidence>
<dbReference type="Gene3D" id="3.40.630.10">
    <property type="entry name" value="Zn peptidases"/>
    <property type="match status" value="1"/>
</dbReference>
<feature type="signal peptide" evidence="8">
    <location>
        <begin position="1"/>
        <end position="20"/>
    </location>
</feature>
<accession>A0A235BY23</accession>
<feature type="chain" id="PRO_5012082306" description="Peptidase M14 domain-containing protein" evidence="8">
    <location>
        <begin position="21"/>
        <end position="224"/>
    </location>
</feature>
<evidence type="ECO:0000256" key="8">
    <source>
        <dbReference type="SAM" id="SignalP"/>
    </source>
</evidence>
<organism evidence="10 11">
    <name type="scientific">candidate division WOR-3 bacterium JGI_Cruoil_03_51_56</name>
    <dbReference type="NCBI Taxonomy" id="1973747"/>
    <lineage>
        <taxon>Bacteria</taxon>
        <taxon>Bacteria division WOR-3</taxon>
    </lineage>
</organism>
<evidence type="ECO:0000256" key="7">
    <source>
        <dbReference type="PROSITE-ProRule" id="PRU01379"/>
    </source>
</evidence>
<evidence type="ECO:0000256" key="6">
    <source>
        <dbReference type="ARBA" id="ARBA00023049"/>
    </source>
</evidence>
<feature type="domain" description="Peptidase M14" evidence="9">
    <location>
        <begin position="95"/>
        <end position="224"/>
    </location>
</feature>
<keyword evidence="3" id="KW-0645">Protease</keyword>
<comment type="caution">
    <text evidence="7">Lacks conserved residue(s) required for the propagation of feature annotation.</text>
</comment>
<keyword evidence="5" id="KW-0862">Zinc</keyword>
<feature type="non-terminal residue" evidence="10">
    <location>
        <position position="224"/>
    </location>
</feature>
<gene>
    <name evidence="10" type="ORF">CH330_00840</name>
</gene>
<dbReference type="GO" id="GO:0004181">
    <property type="term" value="F:metallocarboxypeptidase activity"/>
    <property type="evidence" value="ECO:0007669"/>
    <property type="project" value="InterPro"/>
</dbReference>
<dbReference type="PANTHER" id="PTHR11705:SF143">
    <property type="entry name" value="SLL0236 PROTEIN"/>
    <property type="match status" value="1"/>
</dbReference>
<protein>
    <recommendedName>
        <fullName evidence="9">Peptidase M14 domain-containing protein</fullName>
    </recommendedName>
</protein>
<dbReference type="Pfam" id="PF00246">
    <property type="entry name" value="Peptidase_M14"/>
    <property type="match status" value="1"/>
</dbReference>
<dbReference type="InterPro" id="IPR000834">
    <property type="entry name" value="Peptidase_M14"/>
</dbReference>
<dbReference type="GO" id="GO:0008270">
    <property type="term" value="F:zinc ion binding"/>
    <property type="evidence" value="ECO:0007669"/>
    <property type="project" value="InterPro"/>
</dbReference>
<dbReference type="PROSITE" id="PS52035">
    <property type="entry name" value="PEPTIDASE_M14"/>
    <property type="match status" value="1"/>
</dbReference>
<reference evidence="10 11" key="1">
    <citation type="submission" date="2017-07" db="EMBL/GenBank/DDBJ databases">
        <title>Recovery of genomes from metagenomes via a dereplication, aggregation, and scoring strategy.</title>
        <authorList>
            <person name="Sieber C.M."/>
            <person name="Probst A.J."/>
            <person name="Sharrar A."/>
            <person name="Thomas B.C."/>
            <person name="Hess M."/>
            <person name="Tringe S.G."/>
            <person name="Banfield J.F."/>
        </authorList>
    </citation>
    <scope>NUCLEOTIDE SEQUENCE [LARGE SCALE GENOMIC DNA]</scope>
    <source>
        <strain evidence="10">JGI_Cruoil_03_51_56</strain>
    </source>
</reference>